<reference evidence="1" key="1">
    <citation type="journal article" date="2022" name="Int. J. Mol. Sci.">
        <title>Draft Genome of Tanacetum Coccineum: Genomic Comparison of Closely Related Tanacetum-Family Plants.</title>
        <authorList>
            <person name="Yamashiro T."/>
            <person name="Shiraishi A."/>
            <person name="Nakayama K."/>
            <person name="Satake H."/>
        </authorList>
    </citation>
    <scope>NUCLEOTIDE SEQUENCE</scope>
</reference>
<name>A0ABQ5DPX3_9ASTR</name>
<proteinExistence type="predicted"/>
<reference evidence="1" key="2">
    <citation type="submission" date="2022-01" db="EMBL/GenBank/DDBJ databases">
        <authorList>
            <person name="Yamashiro T."/>
            <person name="Shiraishi A."/>
            <person name="Satake H."/>
            <person name="Nakayama K."/>
        </authorList>
    </citation>
    <scope>NUCLEOTIDE SEQUENCE</scope>
</reference>
<dbReference type="EMBL" id="BQNB010015544">
    <property type="protein sequence ID" value="GJT41235.1"/>
    <property type="molecule type" value="Genomic_DNA"/>
</dbReference>
<evidence type="ECO:0000313" key="1">
    <source>
        <dbReference type="EMBL" id="GJT41235.1"/>
    </source>
</evidence>
<protein>
    <submittedName>
        <fullName evidence="1">Uncharacterized protein</fullName>
    </submittedName>
</protein>
<comment type="caution">
    <text evidence="1">The sequence shown here is derived from an EMBL/GenBank/DDBJ whole genome shotgun (WGS) entry which is preliminary data.</text>
</comment>
<evidence type="ECO:0000313" key="2">
    <source>
        <dbReference type="Proteomes" id="UP001151760"/>
    </source>
</evidence>
<sequence length="308" mass="36951">MEGCHILLTDQIDLVNPEGNWIVPDVGSKERRSALSISKLKAAYYPDFGLEELVSSQWIESGLEYDINAAYSITHWWFKRKEFYITRHSATSDRHAIRSHMRILSVLSIKTYERYGYTYLREIVLRRANYKEYKISKADFKNLHPNDFEELYLLQLQCKLNHLSGADKVHLFNAVNLCIRNIVIRKRVEDLQLGIENYTIVSKTRAVIYRDRNDQKKMIREFEVHTFSDGMLTRVLEKLDHMVKDFELFQYNLGMETRIWYEDDKRRSEEFMEVIERRLKIRRIFRSLKSFVSGRLRDVDYRLIIRTE</sequence>
<gene>
    <name evidence="1" type="ORF">Tco_0941100</name>
</gene>
<keyword evidence="2" id="KW-1185">Reference proteome</keyword>
<accession>A0ABQ5DPX3</accession>
<dbReference type="Proteomes" id="UP001151760">
    <property type="component" value="Unassembled WGS sequence"/>
</dbReference>
<organism evidence="1 2">
    <name type="scientific">Tanacetum coccineum</name>
    <dbReference type="NCBI Taxonomy" id="301880"/>
    <lineage>
        <taxon>Eukaryota</taxon>
        <taxon>Viridiplantae</taxon>
        <taxon>Streptophyta</taxon>
        <taxon>Embryophyta</taxon>
        <taxon>Tracheophyta</taxon>
        <taxon>Spermatophyta</taxon>
        <taxon>Magnoliopsida</taxon>
        <taxon>eudicotyledons</taxon>
        <taxon>Gunneridae</taxon>
        <taxon>Pentapetalae</taxon>
        <taxon>asterids</taxon>
        <taxon>campanulids</taxon>
        <taxon>Asterales</taxon>
        <taxon>Asteraceae</taxon>
        <taxon>Asteroideae</taxon>
        <taxon>Anthemideae</taxon>
        <taxon>Anthemidinae</taxon>
        <taxon>Tanacetum</taxon>
    </lineage>
</organism>